<dbReference type="InterPro" id="IPR003660">
    <property type="entry name" value="HAMP_dom"/>
</dbReference>
<dbReference type="EMBL" id="JAHKNI010000005">
    <property type="protein sequence ID" value="MBU3063343.1"/>
    <property type="molecule type" value="Genomic_DNA"/>
</dbReference>
<name>A0ABS6B281_9NOCA</name>
<evidence type="ECO:0000256" key="1">
    <source>
        <dbReference type="ARBA" id="ARBA00000085"/>
    </source>
</evidence>
<dbReference type="Gene3D" id="6.10.340.10">
    <property type="match status" value="1"/>
</dbReference>
<feature type="transmembrane region" description="Helical" evidence="11">
    <location>
        <begin position="12"/>
        <end position="37"/>
    </location>
</feature>
<dbReference type="InterPro" id="IPR003661">
    <property type="entry name" value="HisK_dim/P_dom"/>
</dbReference>
<dbReference type="PRINTS" id="PR00344">
    <property type="entry name" value="BCTRLSENSOR"/>
</dbReference>
<dbReference type="InterPro" id="IPR003594">
    <property type="entry name" value="HATPase_dom"/>
</dbReference>
<dbReference type="PROSITE" id="PS50885">
    <property type="entry name" value="HAMP"/>
    <property type="match status" value="1"/>
</dbReference>
<dbReference type="Gene3D" id="1.10.287.130">
    <property type="match status" value="1"/>
</dbReference>
<dbReference type="RefSeq" id="WP_215918237.1">
    <property type="nucleotide sequence ID" value="NZ_JAHKNI010000005.1"/>
</dbReference>
<comment type="catalytic activity">
    <reaction evidence="1">
        <text>ATP + protein L-histidine = ADP + protein N-phospho-L-histidine.</text>
        <dbReference type="EC" id="2.7.13.3"/>
    </reaction>
</comment>
<evidence type="ECO:0000256" key="8">
    <source>
        <dbReference type="ARBA" id="ARBA00022989"/>
    </source>
</evidence>
<comment type="subcellular location">
    <subcellularLocation>
        <location evidence="2">Cell membrane</location>
    </subcellularLocation>
</comment>
<feature type="domain" description="Histidine kinase" evidence="12">
    <location>
        <begin position="225"/>
        <end position="440"/>
    </location>
</feature>
<reference evidence="14 15" key="1">
    <citation type="submission" date="2021-06" db="EMBL/GenBank/DDBJ databases">
        <title>Actinomycetes sequencing.</title>
        <authorList>
            <person name="Shan Q."/>
        </authorList>
    </citation>
    <scope>NUCLEOTIDE SEQUENCE [LARGE SCALE GENOMIC DNA]</scope>
    <source>
        <strain evidence="14 15">NEAU-G5</strain>
    </source>
</reference>
<keyword evidence="6 11" id="KW-0812">Transmembrane</keyword>
<keyword evidence="10 11" id="KW-0472">Membrane</keyword>
<evidence type="ECO:0000256" key="9">
    <source>
        <dbReference type="ARBA" id="ARBA00023012"/>
    </source>
</evidence>
<dbReference type="Gene3D" id="3.30.565.10">
    <property type="entry name" value="Histidine kinase-like ATPase, C-terminal domain"/>
    <property type="match status" value="1"/>
</dbReference>
<dbReference type="SUPFAM" id="SSF158472">
    <property type="entry name" value="HAMP domain-like"/>
    <property type="match status" value="1"/>
</dbReference>
<dbReference type="SMART" id="SM00387">
    <property type="entry name" value="HATPase_c"/>
    <property type="match status" value="1"/>
</dbReference>
<evidence type="ECO:0000256" key="6">
    <source>
        <dbReference type="ARBA" id="ARBA00022692"/>
    </source>
</evidence>
<dbReference type="CDD" id="cd00075">
    <property type="entry name" value="HATPase"/>
    <property type="match status" value="1"/>
</dbReference>
<evidence type="ECO:0000256" key="5">
    <source>
        <dbReference type="ARBA" id="ARBA00022679"/>
    </source>
</evidence>
<evidence type="ECO:0000259" key="12">
    <source>
        <dbReference type="PROSITE" id="PS50109"/>
    </source>
</evidence>
<gene>
    <name evidence="14" type="ORF">KO481_17640</name>
</gene>
<evidence type="ECO:0000256" key="11">
    <source>
        <dbReference type="SAM" id="Phobius"/>
    </source>
</evidence>
<keyword evidence="8 11" id="KW-1133">Transmembrane helix</keyword>
<dbReference type="EC" id="2.7.13.3" evidence="3"/>
<dbReference type="SUPFAM" id="SSF47384">
    <property type="entry name" value="Homodimeric domain of signal transducing histidine kinase"/>
    <property type="match status" value="1"/>
</dbReference>
<dbReference type="PANTHER" id="PTHR45436:SF5">
    <property type="entry name" value="SENSOR HISTIDINE KINASE TRCS"/>
    <property type="match status" value="1"/>
</dbReference>
<dbReference type="CDD" id="cd06225">
    <property type="entry name" value="HAMP"/>
    <property type="match status" value="1"/>
</dbReference>
<dbReference type="GO" id="GO:0016301">
    <property type="term" value="F:kinase activity"/>
    <property type="evidence" value="ECO:0007669"/>
    <property type="project" value="UniProtKB-KW"/>
</dbReference>
<feature type="domain" description="HAMP" evidence="13">
    <location>
        <begin position="157"/>
        <end position="210"/>
    </location>
</feature>
<evidence type="ECO:0000256" key="10">
    <source>
        <dbReference type="ARBA" id="ARBA00023136"/>
    </source>
</evidence>
<dbReference type="PROSITE" id="PS50109">
    <property type="entry name" value="HIS_KIN"/>
    <property type="match status" value="1"/>
</dbReference>
<dbReference type="PANTHER" id="PTHR45436">
    <property type="entry name" value="SENSOR HISTIDINE KINASE YKOH"/>
    <property type="match status" value="1"/>
</dbReference>
<protein>
    <recommendedName>
        <fullName evidence="3">histidine kinase</fullName>
        <ecNumber evidence="3">2.7.13.3</ecNumber>
    </recommendedName>
</protein>
<evidence type="ECO:0000259" key="13">
    <source>
        <dbReference type="PROSITE" id="PS50885"/>
    </source>
</evidence>
<evidence type="ECO:0000256" key="4">
    <source>
        <dbReference type="ARBA" id="ARBA00022553"/>
    </source>
</evidence>
<dbReference type="InterPro" id="IPR005467">
    <property type="entry name" value="His_kinase_dom"/>
</dbReference>
<evidence type="ECO:0000313" key="15">
    <source>
        <dbReference type="Proteomes" id="UP000733379"/>
    </source>
</evidence>
<evidence type="ECO:0000256" key="2">
    <source>
        <dbReference type="ARBA" id="ARBA00004236"/>
    </source>
</evidence>
<feature type="transmembrane region" description="Helical" evidence="11">
    <location>
        <begin position="133"/>
        <end position="156"/>
    </location>
</feature>
<keyword evidence="7 14" id="KW-0418">Kinase</keyword>
<dbReference type="SMART" id="SM00388">
    <property type="entry name" value="HisKA"/>
    <property type="match status" value="1"/>
</dbReference>
<sequence>MKTVSLRRRVTLTAAVVSGIALVVVALVVNSLFGVVVSRSEDTTLADRIQLARQLAQQGTPPAELITRVDNRSVRARLVLTDGRAYGSLTPRREAETVAKTRQVVLTGRGAANHAHLTLQVDTPLLAKIQQQLGWVLISAIAGALVLLAGGLWFGVRRALAPLDAMTRLARDIARGHRGRRLTPASTNTELGRTASAFDEMLDALEGAEARARDSEQQLRAFVGDAAHELRTPVAGIRAIAEAVLHQPADADPEERQRMYLLLAREAQRAGRLVEDLLDMARIDAGLHLDFEAVDLYELAQVQLDRIRMLHPTVDFALNGASVPVLADPDRVGQVLVNVLGNACQAMPEGGRVDVQVGVVGDCARITISDTGPGVPVADRMRIFDRMVRLDEARQTRSAGAGLGLPIARGIARAHGGDLVCAEPIDGVGATFVFTMRMPRAEEH</sequence>
<dbReference type="Pfam" id="PF00672">
    <property type="entry name" value="HAMP"/>
    <property type="match status" value="1"/>
</dbReference>
<evidence type="ECO:0000256" key="7">
    <source>
        <dbReference type="ARBA" id="ARBA00022777"/>
    </source>
</evidence>
<dbReference type="InterPro" id="IPR036097">
    <property type="entry name" value="HisK_dim/P_sf"/>
</dbReference>
<dbReference type="SUPFAM" id="SSF55874">
    <property type="entry name" value="ATPase domain of HSP90 chaperone/DNA topoisomerase II/histidine kinase"/>
    <property type="match status" value="1"/>
</dbReference>
<dbReference type="Proteomes" id="UP000733379">
    <property type="component" value="Unassembled WGS sequence"/>
</dbReference>
<keyword evidence="4" id="KW-0597">Phosphoprotein</keyword>
<evidence type="ECO:0000256" key="3">
    <source>
        <dbReference type="ARBA" id="ARBA00012438"/>
    </source>
</evidence>
<dbReference type="Pfam" id="PF00512">
    <property type="entry name" value="HisKA"/>
    <property type="match status" value="1"/>
</dbReference>
<keyword evidence="9" id="KW-0902">Two-component regulatory system</keyword>
<keyword evidence="15" id="KW-1185">Reference proteome</keyword>
<proteinExistence type="predicted"/>
<accession>A0ABS6B281</accession>
<keyword evidence="5" id="KW-0808">Transferase</keyword>
<evidence type="ECO:0000313" key="14">
    <source>
        <dbReference type="EMBL" id="MBU3063343.1"/>
    </source>
</evidence>
<dbReference type="InterPro" id="IPR050428">
    <property type="entry name" value="TCS_sensor_his_kinase"/>
</dbReference>
<organism evidence="14 15">
    <name type="scientific">Nocardia albiluteola</name>
    <dbReference type="NCBI Taxonomy" id="2842303"/>
    <lineage>
        <taxon>Bacteria</taxon>
        <taxon>Bacillati</taxon>
        <taxon>Actinomycetota</taxon>
        <taxon>Actinomycetes</taxon>
        <taxon>Mycobacteriales</taxon>
        <taxon>Nocardiaceae</taxon>
        <taxon>Nocardia</taxon>
    </lineage>
</organism>
<dbReference type="CDD" id="cd00082">
    <property type="entry name" value="HisKA"/>
    <property type="match status" value="1"/>
</dbReference>
<dbReference type="InterPro" id="IPR036890">
    <property type="entry name" value="HATPase_C_sf"/>
</dbReference>
<dbReference type="Pfam" id="PF02518">
    <property type="entry name" value="HATPase_c"/>
    <property type="match status" value="1"/>
</dbReference>
<dbReference type="InterPro" id="IPR004358">
    <property type="entry name" value="Sig_transdc_His_kin-like_C"/>
</dbReference>
<comment type="caution">
    <text evidence="14">The sequence shown here is derived from an EMBL/GenBank/DDBJ whole genome shotgun (WGS) entry which is preliminary data.</text>
</comment>
<dbReference type="SMART" id="SM00304">
    <property type="entry name" value="HAMP"/>
    <property type="match status" value="1"/>
</dbReference>